<evidence type="ECO:0000313" key="2">
    <source>
        <dbReference type="Proteomes" id="UP001060215"/>
    </source>
</evidence>
<dbReference type="EMBL" id="CM045763">
    <property type="protein sequence ID" value="KAI8023320.1"/>
    <property type="molecule type" value="Genomic_DNA"/>
</dbReference>
<organism evidence="1 2">
    <name type="scientific">Camellia lanceoleosa</name>
    <dbReference type="NCBI Taxonomy" id="1840588"/>
    <lineage>
        <taxon>Eukaryota</taxon>
        <taxon>Viridiplantae</taxon>
        <taxon>Streptophyta</taxon>
        <taxon>Embryophyta</taxon>
        <taxon>Tracheophyta</taxon>
        <taxon>Spermatophyta</taxon>
        <taxon>Magnoliopsida</taxon>
        <taxon>eudicotyledons</taxon>
        <taxon>Gunneridae</taxon>
        <taxon>Pentapetalae</taxon>
        <taxon>asterids</taxon>
        <taxon>Ericales</taxon>
        <taxon>Theaceae</taxon>
        <taxon>Camellia</taxon>
    </lineage>
</organism>
<evidence type="ECO:0000313" key="1">
    <source>
        <dbReference type="EMBL" id="KAI8023320.1"/>
    </source>
</evidence>
<proteinExistence type="predicted"/>
<gene>
    <name evidence="1" type="ORF">LOK49_LG03G02184</name>
</gene>
<keyword evidence="2" id="KW-1185">Reference proteome</keyword>
<comment type="caution">
    <text evidence="1">The sequence shown here is derived from an EMBL/GenBank/DDBJ whole genome shotgun (WGS) entry which is preliminary data.</text>
</comment>
<sequence>MNITFWINRRMEFVFASHSLDVWKSWSFEGSLEECRLVNCRNPLLYMDHVEILAAVGEDDGIAIKLCEHLIVKQSIKCVPTYLSPSPPRFVIFQERM</sequence>
<reference evidence="1 2" key="1">
    <citation type="journal article" date="2022" name="Plant J.">
        <title>Chromosome-level genome of Camellia lanceoleosa provides a valuable resource for understanding genome evolution and self-incompatibility.</title>
        <authorList>
            <person name="Gong W."/>
            <person name="Xiao S."/>
            <person name="Wang L."/>
            <person name="Liao Z."/>
            <person name="Chang Y."/>
            <person name="Mo W."/>
            <person name="Hu G."/>
            <person name="Li W."/>
            <person name="Zhao G."/>
            <person name="Zhu H."/>
            <person name="Hu X."/>
            <person name="Ji K."/>
            <person name="Xiang X."/>
            <person name="Song Q."/>
            <person name="Yuan D."/>
            <person name="Jin S."/>
            <person name="Zhang L."/>
        </authorList>
    </citation>
    <scope>NUCLEOTIDE SEQUENCE [LARGE SCALE GENOMIC DNA]</scope>
    <source>
        <strain evidence="1">SQ_2022a</strain>
    </source>
</reference>
<dbReference type="Proteomes" id="UP001060215">
    <property type="component" value="Chromosome 6"/>
</dbReference>
<accession>A0ACC0ICV5</accession>
<name>A0ACC0ICV5_9ERIC</name>
<protein>
    <submittedName>
        <fullName evidence="1">C-terminal binding protein AN</fullName>
    </submittedName>
</protein>